<dbReference type="OrthoDB" id="10046764at2759"/>
<dbReference type="EMBL" id="AMQM01007572">
    <property type="status" value="NOT_ANNOTATED_CDS"/>
    <property type="molecule type" value="Genomic_DNA"/>
</dbReference>
<dbReference type="EnsemblMetazoa" id="HelroT181388">
    <property type="protein sequence ID" value="HelroP181388"/>
    <property type="gene ID" value="HelroG181388"/>
</dbReference>
<reference evidence="8" key="1">
    <citation type="submission" date="2012-12" db="EMBL/GenBank/DDBJ databases">
        <authorList>
            <person name="Hellsten U."/>
            <person name="Grimwood J."/>
            <person name="Chapman J.A."/>
            <person name="Shapiro H."/>
            <person name="Aerts A."/>
            <person name="Otillar R.P."/>
            <person name="Terry A.Y."/>
            <person name="Boore J.L."/>
            <person name="Simakov O."/>
            <person name="Marletaz F."/>
            <person name="Cho S.-J."/>
            <person name="Edsinger-Gonzales E."/>
            <person name="Havlak P."/>
            <person name="Kuo D.-H."/>
            <person name="Larsson T."/>
            <person name="Lv J."/>
            <person name="Arendt D."/>
            <person name="Savage R."/>
            <person name="Osoegawa K."/>
            <person name="de Jong P."/>
            <person name="Lindberg D.R."/>
            <person name="Seaver E.C."/>
            <person name="Weisblat D.A."/>
            <person name="Putnam N.H."/>
            <person name="Grigoriev I.V."/>
            <person name="Rokhsar D.S."/>
        </authorList>
    </citation>
    <scope>NUCLEOTIDE SEQUENCE</scope>
</reference>
<dbReference type="Pfam" id="PF26088">
    <property type="entry name" value="RRM_LARP4"/>
    <property type="match status" value="1"/>
</dbReference>
<keyword evidence="2 3" id="KW-0694">RNA-binding</keyword>
<dbReference type="eggNOG" id="KOG2591">
    <property type="taxonomic scope" value="Eukaryota"/>
</dbReference>
<dbReference type="GO" id="GO:0045727">
    <property type="term" value="P:positive regulation of translation"/>
    <property type="evidence" value="ECO:0000318"/>
    <property type="project" value="GO_Central"/>
</dbReference>
<dbReference type="InterPro" id="IPR006630">
    <property type="entry name" value="La_HTH"/>
</dbReference>
<dbReference type="GO" id="GO:0005829">
    <property type="term" value="C:cytosol"/>
    <property type="evidence" value="ECO:0000318"/>
    <property type="project" value="GO_Central"/>
</dbReference>
<proteinExistence type="predicted"/>
<evidence type="ECO:0000313" key="6">
    <source>
        <dbReference type="EMBL" id="ESN92513.1"/>
    </source>
</evidence>
<dbReference type="RefSeq" id="XP_009029442.1">
    <property type="nucleotide sequence ID" value="XM_009031194.1"/>
</dbReference>
<dbReference type="GeneID" id="20208083"/>
<dbReference type="SMART" id="SM00715">
    <property type="entry name" value="LA"/>
    <property type="match status" value="1"/>
</dbReference>
<dbReference type="GO" id="GO:0003730">
    <property type="term" value="F:mRNA 3'-UTR binding"/>
    <property type="evidence" value="ECO:0000318"/>
    <property type="project" value="GO_Central"/>
</dbReference>
<protein>
    <recommendedName>
        <fullName evidence="5">HTH La-type RNA-binding domain-containing protein</fullName>
    </recommendedName>
</protein>
<sequence>MTGLNEMMNNSCTVCNVLHTVNNHSENEDDHILHSSPNFDKHVCNCSSNIDEHVHNCSSSNVNEHVQNCSPDDELTSISNDELNESFSKDKFLISQLDSDQYISLDIVVQLRRISQFTTDVKLIARILEEFPNLQMDASGSKVRLIIPRSTIILRDVPQSTPKQAIEKLFDIDGSAPAVNCEYAGNQNWYINFASEQQARAAYHHLRQNVQTFLDQPIKVFFIYLHSTRALCSYKCSRRNGNEANGNQLLNTAKEAATATRSTANRPAVKPPIRSLTVRG</sequence>
<reference evidence="6 8" key="2">
    <citation type="journal article" date="2013" name="Nature">
        <title>Insights into bilaterian evolution from three spiralian genomes.</title>
        <authorList>
            <person name="Simakov O."/>
            <person name="Marletaz F."/>
            <person name="Cho S.J."/>
            <person name="Edsinger-Gonzales E."/>
            <person name="Havlak P."/>
            <person name="Hellsten U."/>
            <person name="Kuo D.H."/>
            <person name="Larsson T."/>
            <person name="Lv J."/>
            <person name="Arendt D."/>
            <person name="Savage R."/>
            <person name="Osoegawa K."/>
            <person name="de Jong P."/>
            <person name="Grimwood J."/>
            <person name="Chapman J.A."/>
            <person name="Shapiro H."/>
            <person name="Aerts A."/>
            <person name="Otillar R.P."/>
            <person name="Terry A.Y."/>
            <person name="Boore J.L."/>
            <person name="Grigoriev I.V."/>
            <person name="Lindberg D.R."/>
            <person name="Seaver E.C."/>
            <person name="Weisblat D.A."/>
            <person name="Putnam N.H."/>
            <person name="Rokhsar D.S."/>
        </authorList>
    </citation>
    <scope>NUCLEOTIDE SEQUENCE</scope>
</reference>
<dbReference type="InterPro" id="IPR036388">
    <property type="entry name" value="WH-like_DNA-bd_sf"/>
</dbReference>
<dbReference type="PROSITE" id="PS50961">
    <property type="entry name" value="HTH_LA"/>
    <property type="match status" value="1"/>
</dbReference>
<name>T1FGY4_HELRO</name>
<dbReference type="EMBL" id="KB097640">
    <property type="protein sequence ID" value="ESN92513.1"/>
    <property type="molecule type" value="Genomic_DNA"/>
</dbReference>
<organism evidence="7 8">
    <name type="scientific">Helobdella robusta</name>
    <name type="common">Californian leech</name>
    <dbReference type="NCBI Taxonomy" id="6412"/>
    <lineage>
        <taxon>Eukaryota</taxon>
        <taxon>Metazoa</taxon>
        <taxon>Spiralia</taxon>
        <taxon>Lophotrochozoa</taxon>
        <taxon>Annelida</taxon>
        <taxon>Clitellata</taxon>
        <taxon>Hirudinea</taxon>
        <taxon>Rhynchobdellida</taxon>
        <taxon>Glossiphoniidae</taxon>
        <taxon>Helobdella</taxon>
    </lineage>
</organism>
<accession>T1FGY4</accession>
<keyword evidence="1" id="KW-0597">Phosphoprotein</keyword>
<feature type="region of interest" description="Disordered" evidence="4">
    <location>
        <begin position="258"/>
        <end position="280"/>
    </location>
</feature>
<dbReference type="InterPro" id="IPR045180">
    <property type="entry name" value="La_dom_prot"/>
</dbReference>
<dbReference type="AlphaFoldDB" id="T1FGY4"/>
<keyword evidence="8" id="KW-1185">Reference proteome</keyword>
<evidence type="ECO:0000256" key="3">
    <source>
        <dbReference type="PROSITE-ProRule" id="PRU00332"/>
    </source>
</evidence>
<reference evidence="7" key="3">
    <citation type="submission" date="2015-06" db="UniProtKB">
        <authorList>
            <consortium name="EnsemblMetazoa"/>
        </authorList>
    </citation>
    <scope>IDENTIFICATION</scope>
</reference>
<dbReference type="PANTHER" id="PTHR22792:SF131">
    <property type="entry name" value="LA-RELATED PROTEIN LARP4B"/>
    <property type="match status" value="1"/>
</dbReference>
<dbReference type="InParanoid" id="T1FGY4"/>
<feature type="domain" description="HTH La-type RNA-binding" evidence="5">
    <location>
        <begin position="64"/>
        <end position="153"/>
    </location>
</feature>
<gene>
    <name evidence="7" type="primary">20208083</name>
    <name evidence="6" type="ORF">HELRODRAFT_181388</name>
</gene>
<dbReference type="Proteomes" id="UP000015101">
    <property type="component" value="Unassembled WGS sequence"/>
</dbReference>
<dbReference type="PANTHER" id="PTHR22792">
    <property type="entry name" value="LUPUS LA PROTEIN-RELATED"/>
    <property type="match status" value="1"/>
</dbReference>
<dbReference type="InterPro" id="IPR036390">
    <property type="entry name" value="WH_DNA-bd_sf"/>
</dbReference>
<evidence type="ECO:0000313" key="8">
    <source>
        <dbReference type="Proteomes" id="UP000015101"/>
    </source>
</evidence>
<evidence type="ECO:0000256" key="1">
    <source>
        <dbReference type="ARBA" id="ARBA00022553"/>
    </source>
</evidence>
<dbReference type="STRING" id="6412.T1FGY4"/>
<dbReference type="SUPFAM" id="SSF46785">
    <property type="entry name" value="Winged helix' DNA-binding domain"/>
    <property type="match status" value="1"/>
</dbReference>
<dbReference type="InterPro" id="IPR058699">
    <property type="entry name" value="RRM_LARP4/4B"/>
</dbReference>
<evidence type="ECO:0000313" key="7">
    <source>
        <dbReference type="EnsemblMetazoa" id="HelroP181388"/>
    </source>
</evidence>
<dbReference type="HOGENOM" id="CLU_994917_0_0_1"/>
<dbReference type="GO" id="GO:0010494">
    <property type="term" value="C:cytoplasmic stress granule"/>
    <property type="evidence" value="ECO:0000318"/>
    <property type="project" value="GO_Central"/>
</dbReference>
<dbReference type="Gene3D" id="1.10.10.10">
    <property type="entry name" value="Winged helix-like DNA-binding domain superfamily/Winged helix DNA-binding domain"/>
    <property type="match status" value="1"/>
</dbReference>
<evidence type="ECO:0000259" key="5">
    <source>
        <dbReference type="PROSITE" id="PS50961"/>
    </source>
</evidence>
<dbReference type="KEGG" id="hro:HELRODRAFT_181388"/>
<evidence type="ECO:0000256" key="2">
    <source>
        <dbReference type="ARBA" id="ARBA00022884"/>
    </source>
</evidence>
<evidence type="ECO:0000256" key="4">
    <source>
        <dbReference type="SAM" id="MobiDB-lite"/>
    </source>
</evidence>
<dbReference type="CTD" id="20208083"/>